<protein>
    <submittedName>
        <fullName evidence="3">DRC1 protein</fullName>
    </submittedName>
</protein>
<evidence type="ECO:0000313" key="3">
    <source>
        <dbReference type="EMBL" id="NXI07544.1"/>
    </source>
</evidence>
<feature type="region of interest" description="Disordered" evidence="1">
    <location>
        <begin position="1"/>
        <end position="32"/>
    </location>
</feature>
<dbReference type="GO" id="GO:0003352">
    <property type="term" value="P:regulation of cilium movement"/>
    <property type="evidence" value="ECO:0007669"/>
    <property type="project" value="TreeGrafter"/>
</dbReference>
<feature type="domain" description="Dynein regulatory complex protein 1 C-terminal" evidence="2">
    <location>
        <begin position="74"/>
        <end position="123"/>
    </location>
</feature>
<sequence length="123" mass="13926">AEDPADPAQDQGRSGSHSQREERKPPGSIPRVPTIQVDHVLTILAEFLQNFAKLRDEGPPKEIQDVRDNSKDGEYWEALTRIIPQRTLKLWDALGAALLEYHKVLTRRSELFSEAAALQRQNS</sequence>
<organism evidence="3 4">
    <name type="scientific">Irena cyanogastra</name>
    <name type="common">Philippine fairy-bluebird</name>
    <dbReference type="NCBI Taxonomy" id="175120"/>
    <lineage>
        <taxon>Eukaryota</taxon>
        <taxon>Metazoa</taxon>
        <taxon>Chordata</taxon>
        <taxon>Craniata</taxon>
        <taxon>Vertebrata</taxon>
        <taxon>Euteleostomi</taxon>
        <taxon>Archelosauria</taxon>
        <taxon>Archosauria</taxon>
        <taxon>Dinosauria</taxon>
        <taxon>Saurischia</taxon>
        <taxon>Theropoda</taxon>
        <taxon>Coelurosauria</taxon>
        <taxon>Aves</taxon>
        <taxon>Neognathae</taxon>
        <taxon>Neoaves</taxon>
        <taxon>Telluraves</taxon>
        <taxon>Australaves</taxon>
        <taxon>Passeriformes</taxon>
        <taxon>Corvoidea</taxon>
        <taxon>Irenidae</taxon>
        <taxon>Irena</taxon>
    </lineage>
</organism>
<proteinExistence type="predicted"/>
<accession>A0A7K9Q7J8</accession>
<evidence type="ECO:0000256" key="1">
    <source>
        <dbReference type="SAM" id="MobiDB-lite"/>
    </source>
</evidence>
<dbReference type="Proteomes" id="UP000530962">
    <property type="component" value="Unassembled WGS sequence"/>
</dbReference>
<name>A0A7K9Q7J8_IRECY</name>
<keyword evidence="4" id="KW-1185">Reference proteome</keyword>
<dbReference type="Pfam" id="PF14775">
    <property type="entry name" value="NYD-SP28_assoc"/>
    <property type="match status" value="1"/>
</dbReference>
<dbReference type="GO" id="GO:0070286">
    <property type="term" value="P:axonemal dynein complex assembly"/>
    <property type="evidence" value="ECO:0007669"/>
    <property type="project" value="InterPro"/>
</dbReference>
<dbReference type="PANTHER" id="PTHR21625:SF1">
    <property type="entry name" value="DYNEIN REGULATORY COMPLEX PROTEIN 1"/>
    <property type="match status" value="1"/>
</dbReference>
<dbReference type="EMBL" id="VWZV01001339">
    <property type="protein sequence ID" value="NXI07544.1"/>
    <property type="molecule type" value="Genomic_DNA"/>
</dbReference>
<comment type="caution">
    <text evidence="3">The sequence shown here is derived from an EMBL/GenBank/DDBJ whole genome shotgun (WGS) entry which is preliminary data.</text>
</comment>
<gene>
    <name evidence="3" type="primary">Drc1_1</name>
    <name evidence="3" type="ORF">IRECYA_R16067</name>
</gene>
<dbReference type="InterPro" id="IPR039750">
    <property type="entry name" value="DRC1/DRC2"/>
</dbReference>
<feature type="non-terminal residue" evidence="3">
    <location>
        <position position="123"/>
    </location>
</feature>
<evidence type="ECO:0000313" key="4">
    <source>
        <dbReference type="Proteomes" id="UP000530962"/>
    </source>
</evidence>
<dbReference type="PANTHER" id="PTHR21625">
    <property type="entry name" value="NYD-SP28 PROTEIN"/>
    <property type="match status" value="1"/>
</dbReference>
<dbReference type="InterPro" id="IPR029440">
    <property type="entry name" value="DRC1_C"/>
</dbReference>
<reference evidence="3 4" key="1">
    <citation type="submission" date="2019-09" db="EMBL/GenBank/DDBJ databases">
        <title>Bird 10,000 Genomes (B10K) Project - Family phase.</title>
        <authorList>
            <person name="Zhang G."/>
        </authorList>
    </citation>
    <scope>NUCLEOTIDE SEQUENCE [LARGE SCALE GENOMIC DNA]</scope>
    <source>
        <strain evidence="3">B10K-DU-001-26</strain>
        <tissue evidence="3">Muscle</tissue>
    </source>
</reference>
<feature type="non-terminal residue" evidence="3">
    <location>
        <position position="1"/>
    </location>
</feature>
<dbReference type="AlphaFoldDB" id="A0A7K9Q7J8"/>
<evidence type="ECO:0000259" key="2">
    <source>
        <dbReference type="Pfam" id="PF14775"/>
    </source>
</evidence>
<dbReference type="GO" id="GO:0005858">
    <property type="term" value="C:axonemal dynein complex"/>
    <property type="evidence" value="ECO:0007669"/>
    <property type="project" value="InterPro"/>
</dbReference>
<dbReference type="GO" id="GO:0060285">
    <property type="term" value="P:cilium-dependent cell motility"/>
    <property type="evidence" value="ECO:0007669"/>
    <property type="project" value="TreeGrafter"/>
</dbReference>